<gene>
    <name evidence="1" type="ORF">QWZ10_07760</name>
</gene>
<evidence type="ECO:0000313" key="2">
    <source>
        <dbReference type="Proteomes" id="UP001243846"/>
    </source>
</evidence>
<reference evidence="2" key="1">
    <citation type="journal article" date="2019" name="Int. J. Syst. Evol. Microbiol.">
        <title>The Global Catalogue of Microorganisms (GCM) 10K type strain sequencing project: providing services to taxonomists for standard genome sequencing and annotation.</title>
        <authorList>
            <consortium name="The Broad Institute Genomics Platform"/>
            <consortium name="The Broad Institute Genome Sequencing Center for Infectious Disease"/>
            <person name="Wu L."/>
            <person name="Ma J."/>
        </authorList>
    </citation>
    <scope>NUCLEOTIDE SEQUENCE [LARGE SCALE GENOMIC DNA]</scope>
    <source>
        <strain evidence="2">CECT 8482</strain>
    </source>
</reference>
<evidence type="ECO:0000313" key="1">
    <source>
        <dbReference type="EMBL" id="MDN3711756.1"/>
    </source>
</evidence>
<protein>
    <submittedName>
        <fullName evidence="1">Uncharacterized protein</fullName>
    </submittedName>
</protein>
<accession>A0ABT8D775</accession>
<dbReference type="EMBL" id="JAUFRC010000001">
    <property type="protein sequence ID" value="MDN3711756.1"/>
    <property type="molecule type" value="Genomic_DNA"/>
</dbReference>
<name>A0ABT8D775_9RHOB</name>
<keyword evidence="2" id="KW-1185">Reference proteome</keyword>
<comment type="caution">
    <text evidence="1">The sequence shown here is derived from an EMBL/GenBank/DDBJ whole genome shotgun (WGS) entry which is preliminary data.</text>
</comment>
<dbReference type="Proteomes" id="UP001243846">
    <property type="component" value="Unassembled WGS sequence"/>
</dbReference>
<organism evidence="1 2">
    <name type="scientific">Paracoccus cavernae</name>
    <dbReference type="NCBI Taxonomy" id="1571207"/>
    <lineage>
        <taxon>Bacteria</taxon>
        <taxon>Pseudomonadati</taxon>
        <taxon>Pseudomonadota</taxon>
        <taxon>Alphaproteobacteria</taxon>
        <taxon>Rhodobacterales</taxon>
        <taxon>Paracoccaceae</taxon>
        <taxon>Paracoccus</taxon>
    </lineage>
</organism>
<sequence>MKRGHVNDAGRYLARYRFFFDWLRYRDDDRSFDSLRDLVREFVWTNFPVAKGAKVLGQECPRQFVHSLSTAVTKTGITKRQLGRRLCALGLARQSGGELGFDIHDYIADEVIIKIASEFSGVVNATEAAAF</sequence>
<proteinExistence type="predicted"/>